<keyword evidence="1" id="KW-0472">Membrane</keyword>
<evidence type="ECO:0000256" key="1">
    <source>
        <dbReference type="SAM" id="Phobius"/>
    </source>
</evidence>
<protein>
    <submittedName>
        <fullName evidence="2">Uncharacterized protein</fullName>
    </submittedName>
</protein>
<reference evidence="3" key="2">
    <citation type="submission" date="2022-10" db="EMBL/GenBank/DDBJ databases">
        <authorList>
            <person name="Aires J."/>
            <person name="Mesa V."/>
        </authorList>
    </citation>
    <scope>NUCLEOTIDE SEQUENCE</scope>
    <source>
        <strain evidence="3">Clostridium neonatale JD116</strain>
    </source>
</reference>
<gene>
    <name evidence="3" type="ORF">CNEO2_530042</name>
    <name evidence="2" type="ORF">CNEO_44422</name>
</gene>
<dbReference type="Proteomes" id="UP000789738">
    <property type="component" value="Unassembled WGS sequence"/>
</dbReference>
<feature type="transmembrane region" description="Helical" evidence="1">
    <location>
        <begin position="25"/>
        <end position="46"/>
    </location>
</feature>
<reference evidence="2" key="1">
    <citation type="submission" date="2021-10" db="EMBL/GenBank/DDBJ databases">
        <authorList>
            <person name="Mesa V."/>
        </authorList>
    </citation>
    <scope>NUCLEOTIDE SEQUENCE</scope>
    <source>
        <strain evidence="2">CC3_PB</strain>
    </source>
</reference>
<accession>A0AA86MPA8</accession>
<dbReference type="AlphaFoldDB" id="A0AA86MPA8"/>
<keyword evidence="1" id="KW-0812">Transmembrane</keyword>
<evidence type="ECO:0000313" key="3">
    <source>
        <dbReference type="EMBL" id="CAI3651954.1"/>
    </source>
</evidence>
<dbReference type="Proteomes" id="UP001189143">
    <property type="component" value="Unassembled WGS sequence"/>
</dbReference>
<dbReference type="EMBL" id="CAKJVE010000004">
    <property type="protein sequence ID" value="CAG9709803.1"/>
    <property type="molecule type" value="Genomic_DNA"/>
</dbReference>
<comment type="caution">
    <text evidence="2">The sequence shown here is derived from an EMBL/GenBank/DDBJ whole genome shotgun (WGS) entry which is preliminary data.</text>
</comment>
<evidence type="ECO:0000313" key="4">
    <source>
        <dbReference type="Proteomes" id="UP000789738"/>
    </source>
</evidence>
<evidence type="ECO:0000313" key="2">
    <source>
        <dbReference type="EMBL" id="CAG9709803.1"/>
    </source>
</evidence>
<name>A0AA86MPA8_9CLOT</name>
<dbReference type="EMBL" id="CAMTCP010000252">
    <property type="protein sequence ID" value="CAI3651954.1"/>
    <property type="molecule type" value="Genomic_DNA"/>
</dbReference>
<proteinExistence type="predicted"/>
<keyword evidence="1" id="KW-1133">Transmembrane helix</keyword>
<sequence length="47" mass="5883">MILYFMTYNLFNCEIMSLNVQRVRISIFISINFIFINIYMILRFLFY</sequence>
<organism evidence="2 4">
    <name type="scientific">Clostridium neonatale</name>
    <dbReference type="NCBI Taxonomy" id="137838"/>
    <lineage>
        <taxon>Bacteria</taxon>
        <taxon>Bacillati</taxon>
        <taxon>Bacillota</taxon>
        <taxon>Clostridia</taxon>
        <taxon>Eubacteriales</taxon>
        <taxon>Clostridiaceae</taxon>
        <taxon>Clostridium</taxon>
    </lineage>
</organism>